<proteinExistence type="predicted"/>
<dbReference type="Pfam" id="PF11740">
    <property type="entry name" value="KfrA_N"/>
    <property type="match status" value="1"/>
</dbReference>
<comment type="caution">
    <text evidence="3">The sequence shown here is derived from an EMBL/GenBank/DDBJ whole genome shotgun (WGS) entry which is preliminary data.</text>
</comment>
<evidence type="ECO:0000313" key="3">
    <source>
        <dbReference type="EMBL" id="TWO71914.1"/>
    </source>
</evidence>
<evidence type="ECO:0000259" key="2">
    <source>
        <dbReference type="Pfam" id="PF11740"/>
    </source>
</evidence>
<dbReference type="OrthoDB" id="583532at2"/>
<feature type="domain" description="KfrA N-terminal DNA-binding" evidence="2">
    <location>
        <begin position="3"/>
        <end position="54"/>
    </location>
</feature>
<reference evidence="3 4" key="1">
    <citation type="submission" date="2019-07" db="EMBL/GenBank/DDBJ databases">
        <title>Caenimonas sedimenti sp. nov., isolated from activated sludge.</title>
        <authorList>
            <person name="Xu J."/>
        </authorList>
    </citation>
    <scope>NUCLEOTIDE SEQUENCE [LARGE SCALE GENOMIC DNA]</scope>
    <source>
        <strain evidence="3 4">HX-9-20</strain>
    </source>
</reference>
<dbReference type="AlphaFoldDB" id="A0A562ZUT2"/>
<feature type="compositionally biased region" description="Basic residues" evidence="1">
    <location>
        <begin position="53"/>
        <end position="62"/>
    </location>
</feature>
<dbReference type="EMBL" id="VOBQ01000005">
    <property type="protein sequence ID" value="TWO71914.1"/>
    <property type="molecule type" value="Genomic_DNA"/>
</dbReference>
<dbReference type="RefSeq" id="WP_145892472.1">
    <property type="nucleotide sequence ID" value="NZ_VOBQ01000005.1"/>
</dbReference>
<feature type="region of interest" description="Disordered" evidence="1">
    <location>
        <begin position="38"/>
        <end position="83"/>
    </location>
</feature>
<protein>
    <recommendedName>
        <fullName evidence="2">KfrA N-terminal DNA-binding domain-containing protein</fullName>
    </recommendedName>
</protein>
<dbReference type="Proteomes" id="UP000318199">
    <property type="component" value="Unassembled WGS sequence"/>
</dbReference>
<gene>
    <name evidence="3" type="ORF">FN976_07950</name>
</gene>
<dbReference type="InterPro" id="IPR021104">
    <property type="entry name" value="KfrA_DNA-bd_N"/>
</dbReference>
<evidence type="ECO:0000256" key="1">
    <source>
        <dbReference type="SAM" id="MobiDB-lite"/>
    </source>
</evidence>
<sequence>MHYEEVSAAAEALEREGQSVSVRALRARIGGSPNDITPLLATWRSKGGGRQSAGRRRPKKQSMQRSVWSLGAAASARTQSKPV</sequence>
<accession>A0A562ZUT2</accession>
<keyword evidence="4" id="KW-1185">Reference proteome</keyword>
<evidence type="ECO:0000313" key="4">
    <source>
        <dbReference type="Proteomes" id="UP000318199"/>
    </source>
</evidence>
<organism evidence="3 4">
    <name type="scientific">Caenimonas sedimenti</name>
    <dbReference type="NCBI Taxonomy" id="2596921"/>
    <lineage>
        <taxon>Bacteria</taxon>
        <taxon>Pseudomonadati</taxon>
        <taxon>Pseudomonadota</taxon>
        <taxon>Betaproteobacteria</taxon>
        <taxon>Burkholderiales</taxon>
        <taxon>Comamonadaceae</taxon>
        <taxon>Caenimonas</taxon>
    </lineage>
</organism>
<name>A0A562ZUT2_9BURK</name>